<dbReference type="Gene3D" id="3.90.190.10">
    <property type="entry name" value="Protein tyrosine phosphatase superfamily"/>
    <property type="match status" value="1"/>
</dbReference>
<comment type="similarity">
    <text evidence="1">Belongs to the protein-tyrosine phosphatase family. Non-receptor class subfamily.</text>
</comment>
<feature type="domain" description="Tyrosine-protein phosphatase" evidence="2">
    <location>
        <begin position="40"/>
        <end position="345"/>
    </location>
</feature>
<feature type="domain" description="Tyrosine specific protein phosphatases" evidence="3">
    <location>
        <begin position="250"/>
        <end position="336"/>
    </location>
</feature>
<dbReference type="PROSITE" id="PS50055">
    <property type="entry name" value="TYR_PHOSPHATASE_PTP"/>
    <property type="match status" value="1"/>
</dbReference>
<evidence type="ECO:0000259" key="2">
    <source>
        <dbReference type="PROSITE" id="PS50055"/>
    </source>
</evidence>
<dbReference type="PIRSF" id="PIRSF000938">
    <property type="entry name" value="PTPN1_yeast"/>
    <property type="match status" value="1"/>
</dbReference>
<protein>
    <submittedName>
        <fullName evidence="4">Uncharacterized protein</fullName>
    </submittedName>
</protein>
<dbReference type="Proteomes" id="UP001497383">
    <property type="component" value="Chromosome 2"/>
</dbReference>
<dbReference type="InterPro" id="IPR029021">
    <property type="entry name" value="Prot-tyrosine_phosphatase-like"/>
</dbReference>
<dbReference type="SMART" id="SM00194">
    <property type="entry name" value="PTPc"/>
    <property type="match status" value="1"/>
</dbReference>
<dbReference type="PRINTS" id="PR00700">
    <property type="entry name" value="PRTYPHPHTASE"/>
</dbReference>
<evidence type="ECO:0000256" key="1">
    <source>
        <dbReference type="ARBA" id="ARBA00009649"/>
    </source>
</evidence>
<dbReference type="PROSITE" id="PS00383">
    <property type="entry name" value="TYR_PHOSPHATASE_1"/>
    <property type="match status" value="1"/>
</dbReference>
<dbReference type="InterPro" id="IPR016277">
    <property type="entry name" value="Ptp1"/>
</dbReference>
<sequence>MNIFKKIKPMPNGSKLSATTTTSSPIANTPTVLTVTAEQQKDKFNELNEIESNRIIEGLNDVDSIWTVRAALDKKNKARNRYANVSPYDRARVKIPVVDDATYSDYINASYMRLETNRGSIANDYIACQGPLPATRNHFWSMCFSESEKQGNDVIIVVMVTPLIEQGMVKCDRYWPAAGESWDFSQKNKEEGIVYGEMEIANVQETVDADDDYLLTQLELKAGEKTKKVYHFYYYKWADAKVPPSFKPLAKISNHVAQVKSYSGSGSPPVPVVHCSAGVGRSGTFMIYDHLFRDRETFKELLDSAAAVSNKDVIYKAVASLRSRRMMMVQTVYQFQFLYEVARTFYEERSEDEEFCNSHK</sequence>
<dbReference type="CDD" id="cd18533">
    <property type="entry name" value="PTP_fungal"/>
    <property type="match status" value="1"/>
</dbReference>
<dbReference type="InterPro" id="IPR000387">
    <property type="entry name" value="Tyr_Pase_dom"/>
</dbReference>
<evidence type="ECO:0000313" key="5">
    <source>
        <dbReference type="Proteomes" id="UP001497383"/>
    </source>
</evidence>
<dbReference type="InterPro" id="IPR003595">
    <property type="entry name" value="Tyr_Pase_cat"/>
</dbReference>
<keyword evidence="5" id="KW-1185">Reference proteome</keyword>
<proteinExistence type="inferred from homology"/>
<dbReference type="InterPro" id="IPR000242">
    <property type="entry name" value="PTP_cat"/>
</dbReference>
<evidence type="ECO:0000313" key="4">
    <source>
        <dbReference type="EMBL" id="CAK9437433.1"/>
    </source>
</evidence>
<reference evidence="4 5" key="1">
    <citation type="submission" date="2024-03" db="EMBL/GenBank/DDBJ databases">
        <authorList>
            <person name="Brejova B."/>
        </authorList>
    </citation>
    <scope>NUCLEOTIDE SEQUENCE [LARGE SCALE GENOMIC DNA]</scope>
    <source>
        <strain evidence="4 5">CBS 14171</strain>
    </source>
</reference>
<dbReference type="GeneID" id="92207007"/>
<dbReference type="Pfam" id="PF00102">
    <property type="entry name" value="Y_phosphatase"/>
    <property type="match status" value="1"/>
</dbReference>
<evidence type="ECO:0000259" key="3">
    <source>
        <dbReference type="PROSITE" id="PS50056"/>
    </source>
</evidence>
<accession>A0ABP0ZHE0</accession>
<dbReference type="EMBL" id="OZ022406">
    <property type="protein sequence ID" value="CAK9437433.1"/>
    <property type="molecule type" value="Genomic_DNA"/>
</dbReference>
<dbReference type="InterPro" id="IPR050348">
    <property type="entry name" value="Protein-Tyr_Phosphatase"/>
</dbReference>
<organism evidence="4 5">
    <name type="scientific">Lodderomyces beijingensis</name>
    <dbReference type="NCBI Taxonomy" id="1775926"/>
    <lineage>
        <taxon>Eukaryota</taxon>
        <taxon>Fungi</taxon>
        <taxon>Dikarya</taxon>
        <taxon>Ascomycota</taxon>
        <taxon>Saccharomycotina</taxon>
        <taxon>Pichiomycetes</taxon>
        <taxon>Debaryomycetaceae</taxon>
        <taxon>Candida/Lodderomyces clade</taxon>
        <taxon>Lodderomyces</taxon>
    </lineage>
</organism>
<gene>
    <name evidence="4" type="ORF">LODBEIA_P18110</name>
</gene>
<dbReference type="SUPFAM" id="SSF52799">
    <property type="entry name" value="(Phosphotyrosine protein) phosphatases II"/>
    <property type="match status" value="1"/>
</dbReference>
<dbReference type="PROSITE" id="PS50056">
    <property type="entry name" value="TYR_PHOSPHATASE_2"/>
    <property type="match status" value="1"/>
</dbReference>
<dbReference type="SMART" id="SM00404">
    <property type="entry name" value="PTPc_motif"/>
    <property type="match status" value="1"/>
</dbReference>
<dbReference type="InterPro" id="IPR016130">
    <property type="entry name" value="Tyr_Pase_AS"/>
</dbReference>
<name>A0ABP0ZHE0_9ASCO</name>
<dbReference type="PANTHER" id="PTHR19134:SF449">
    <property type="entry name" value="TYROSINE-PROTEIN PHOSPHATASE 1"/>
    <property type="match status" value="1"/>
</dbReference>
<dbReference type="RefSeq" id="XP_066828749.1">
    <property type="nucleotide sequence ID" value="XM_066971741.1"/>
</dbReference>
<dbReference type="PANTHER" id="PTHR19134">
    <property type="entry name" value="RECEPTOR-TYPE TYROSINE-PROTEIN PHOSPHATASE"/>
    <property type="match status" value="1"/>
</dbReference>